<dbReference type="OrthoDB" id="2270193at2759"/>
<evidence type="ECO:0000256" key="3">
    <source>
        <dbReference type="SAM" id="MobiDB-lite"/>
    </source>
</evidence>
<dbReference type="Gene3D" id="2.30.280.10">
    <property type="entry name" value="SRA-YDG"/>
    <property type="match status" value="1"/>
</dbReference>
<dbReference type="SMART" id="SM00466">
    <property type="entry name" value="SRA"/>
    <property type="match status" value="1"/>
</dbReference>
<dbReference type="InterPro" id="IPR003105">
    <property type="entry name" value="SRA_YDG"/>
</dbReference>
<comment type="subcellular location">
    <subcellularLocation>
        <location evidence="2">Nucleus</location>
    </subcellularLocation>
</comment>
<dbReference type="GO" id="GO:0016567">
    <property type="term" value="P:protein ubiquitination"/>
    <property type="evidence" value="ECO:0007669"/>
    <property type="project" value="TreeGrafter"/>
</dbReference>
<reference evidence="5 6" key="1">
    <citation type="journal article" date="2016" name="Genome Announc.">
        <title>Genome Sequence of Madurella mycetomatis mm55, Isolated from a Human Mycetoma Case in Sudan.</title>
        <authorList>
            <person name="Smit S."/>
            <person name="Derks M.F."/>
            <person name="Bervoets S."/>
            <person name="Fahal A."/>
            <person name="van Leeuwen W."/>
            <person name="van Belkum A."/>
            <person name="van de Sande W.W."/>
        </authorList>
    </citation>
    <scope>NUCLEOTIDE SEQUENCE [LARGE SCALE GENOMIC DNA]</scope>
    <source>
        <strain evidence="6">mm55</strain>
    </source>
</reference>
<dbReference type="InterPro" id="IPR036987">
    <property type="entry name" value="SRA-YDG_sf"/>
</dbReference>
<keyword evidence="1 2" id="KW-0539">Nucleus</keyword>
<protein>
    <submittedName>
        <fullName evidence="5">E3 ubiquitin-protein ligase UHRF1</fullName>
    </submittedName>
</protein>
<dbReference type="EMBL" id="LCTW02000075">
    <property type="protein sequence ID" value="KXX79873.1"/>
    <property type="molecule type" value="Genomic_DNA"/>
</dbReference>
<dbReference type="InterPro" id="IPR045134">
    <property type="entry name" value="UHRF1/2-like"/>
</dbReference>
<organism evidence="5 6">
    <name type="scientific">Madurella mycetomatis</name>
    <dbReference type="NCBI Taxonomy" id="100816"/>
    <lineage>
        <taxon>Eukaryota</taxon>
        <taxon>Fungi</taxon>
        <taxon>Dikarya</taxon>
        <taxon>Ascomycota</taxon>
        <taxon>Pezizomycotina</taxon>
        <taxon>Sordariomycetes</taxon>
        <taxon>Sordariomycetidae</taxon>
        <taxon>Sordariales</taxon>
        <taxon>Sordariales incertae sedis</taxon>
        <taxon>Madurella</taxon>
    </lineage>
</organism>
<dbReference type="VEuPathDB" id="FungiDB:MMYC01_202412"/>
<dbReference type="InterPro" id="IPR015947">
    <property type="entry name" value="PUA-like_sf"/>
</dbReference>
<dbReference type="GO" id="GO:0005634">
    <property type="term" value="C:nucleus"/>
    <property type="evidence" value="ECO:0007669"/>
    <property type="project" value="UniProtKB-SubCell"/>
</dbReference>
<dbReference type="AlphaFoldDB" id="A0A175W8B1"/>
<evidence type="ECO:0000313" key="5">
    <source>
        <dbReference type="EMBL" id="KXX79873.1"/>
    </source>
</evidence>
<evidence type="ECO:0000313" key="6">
    <source>
        <dbReference type="Proteomes" id="UP000078237"/>
    </source>
</evidence>
<name>A0A175W8B1_9PEZI</name>
<evidence type="ECO:0000259" key="4">
    <source>
        <dbReference type="PROSITE" id="PS51015"/>
    </source>
</evidence>
<evidence type="ECO:0000256" key="1">
    <source>
        <dbReference type="ARBA" id="ARBA00023242"/>
    </source>
</evidence>
<feature type="region of interest" description="Disordered" evidence="3">
    <location>
        <begin position="142"/>
        <end position="184"/>
    </location>
</feature>
<gene>
    <name evidence="5" type="ORF">MMYC01_202412</name>
</gene>
<feature type="domain" description="YDG" evidence="4">
    <location>
        <begin position="223"/>
        <end position="367"/>
    </location>
</feature>
<dbReference type="STRING" id="100816.A0A175W8B1"/>
<comment type="caution">
    <text evidence="5">The sequence shown here is derived from an EMBL/GenBank/DDBJ whole genome shotgun (WGS) entry which is preliminary data.</text>
</comment>
<sequence length="397" mass="44187">MGRVDPITTASEELGSKPANPAEAPVLAARLASEDTIVKAWTGSLYQGSLQISTLLVKLKNQGKGQPLSQTELNMRLEAINAFFWHLEMEETVPPRSREYLRKSLGLLFEDRFQNLLPEDLATWGASIYAKLESLNWGAGSTFDGNNTQAEDEQDPPMASSTTPRTRSPTTEGTSTVHAPPTDHPIWGVDGVMHGLMMKRGSKSTIYLFDQRYKSEKRDARVFGHNDLTPGDWWPLLRVAVFHGAHGHVIAGIYGSESDGTYSVVVSGKSATYGDLDKDQGKVIYYSADRSHDNSDPMRVSVLTASTRSLQKSIVTRRPVRVLRSAGPKKEWAPAVGIRYDGLYRVVEHQNAKNKNGGLYDRFKLVRLEGQKSLAEIHRSVPTQQQKEVEQQFREGY</sequence>
<proteinExistence type="predicted"/>
<dbReference type="GO" id="GO:0044027">
    <property type="term" value="P:negative regulation of gene expression via chromosomal CpG island methylation"/>
    <property type="evidence" value="ECO:0007669"/>
    <property type="project" value="TreeGrafter"/>
</dbReference>
<dbReference type="Pfam" id="PF02182">
    <property type="entry name" value="SAD_SRA"/>
    <property type="match status" value="1"/>
</dbReference>
<keyword evidence="6" id="KW-1185">Reference proteome</keyword>
<accession>A0A175W8B1</accession>
<dbReference type="PANTHER" id="PTHR14140:SF27">
    <property type="entry name" value="OS04G0289800 PROTEIN"/>
    <property type="match status" value="1"/>
</dbReference>
<feature type="compositionally biased region" description="Low complexity" evidence="3">
    <location>
        <begin position="160"/>
        <end position="176"/>
    </location>
</feature>
<dbReference type="GO" id="GO:0061630">
    <property type="term" value="F:ubiquitin protein ligase activity"/>
    <property type="evidence" value="ECO:0007669"/>
    <property type="project" value="TreeGrafter"/>
</dbReference>
<dbReference type="PROSITE" id="PS51015">
    <property type="entry name" value="YDG"/>
    <property type="match status" value="1"/>
</dbReference>
<evidence type="ECO:0000256" key="2">
    <source>
        <dbReference type="PROSITE-ProRule" id="PRU00358"/>
    </source>
</evidence>
<dbReference type="Proteomes" id="UP000078237">
    <property type="component" value="Unassembled WGS sequence"/>
</dbReference>
<dbReference type="SUPFAM" id="SSF88697">
    <property type="entry name" value="PUA domain-like"/>
    <property type="match status" value="1"/>
</dbReference>
<dbReference type="PANTHER" id="PTHR14140">
    <property type="entry name" value="E3 UBIQUITIN-PROTEIN LIGASE UHRF-RELATED"/>
    <property type="match status" value="1"/>
</dbReference>